<comment type="caution">
    <text evidence="1">The sequence shown here is derived from an EMBL/GenBank/DDBJ whole genome shotgun (WGS) entry which is preliminary data.</text>
</comment>
<sequence length="187" mass="21642">LEQFWSRYKLRCFLVNLVIPHHYLSNQARAVDEVNPTQSEWEQQDSLLFTWLCSHSLTQFFYECGKKFTNSSTYRQLRSELKTITEGKRSIVKYFARIQATIDVLLSIRDLVSNCDHLDVVLDDGLLEEYNALAAIIQYCIEPCDILEVESTFLVHEAKLEKNKCLVAPLSINIAHIPSTRDQLAQD</sequence>
<reference evidence="1" key="1">
    <citation type="submission" date="2018-05" db="EMBL/GenBank/DDBJ databases">
        <title>Draft genome of Mucuna pruriens seed.</title>
        <authorList>
            <person name="Nnadi N.E."/>
            <person name="Vos R."/>
            <person name="Hasami M.H."/>
            <person name="Devisetty U.K."/>
            <person name="Aguiy J.C."/>
        </authorList>
    </citation>
    <scope>NUCLEOTIDE SEQUENCE [LARGE SCALE GENOMIC DNA]</scope>
    <source>
        <strain evidence="1">JCA_2017</strain>
    </source>
</reference>
<evidence type="ECO:0000313" key="1">
    <source>
        <dbReference type="EMBL" id="RDX87351.1"/>
    </source>
</evidence>
<keyword evidence="2" id="KW-1185">Reference proteome</keyword>
<gene>
    <name evidence="1" type="ORF">CR513_31183</name>
</gene>
<proteinExistence type="predicted"/>
<accession>A0A371G9Z5</accession>
<feature type="non-terminal residue" evidence="1">
    <location>
        <position position="1"/>
    </location>
</feature>
<evidence type="ECO:0000313" key="2">
    <source>
        <dbReference type="Proteomes" id="UP000257109"/>
    </source>
</evidence>
<dbReference type="EMBL" id="QJKJ01006254">
    <property type="protein sequence ID" value="RDX87351.1"/>
    <property type="molecule type" value="Genomic_DNA"/>
</dbReference>
<organism evidence="1 2">
    <name type="scientific">Mucuna pruriens</name>
    <name type="common">Velvet bean</name>
    <name type="synonym">Dolichos pruriens</name>
    <dbReference type="NCBI Taxonomy" id="157652"/>
    <lineage>
        <taxon>Eukaryota</taxon>
        <taxon>Viridiplantae</taxon>
        <taxon>Streptophyta</taxon>
        <taxon>Embryophyta</taxon>
        <taxon>Tracheophyta</taxon>
        <taxon>Spermatophyta</taxon>
        <taxon>Magnoliopsida</taxon>
        <taxon>eudicotyledons</taxon>
        <taxon>Gunneridae</taxon>
        <taxon>Pentapetalae</taxon>
        <taxon>rosids</taxon>
        <taxon>fabids</taxon>
        <taxon>Fabales</taxon>
        <taxon>Fabaceae</taxon>
        <taxon>Papilionoideae</taxon>
        <taxon>50 kb inversion clade</taxon>
        <taxon>NPAAA clade</taxon>
        <taxon>indigoferoid/millettioid clade</taxon>
        <taxon>Phaseoleae</taxon>
        <taxon>Mucuna</taxon>
    </lineage>
</organism>
<dbReference type="AlphaFoldDB" id="A0A371G9Z5"/>
<dbReference type="Proteomes" id="UP000257109">
    <property type="component" value="Unassembled WGS sequence"/>
</dbReference>
<dbReference type="OrthoDB" id="1745344at2759"/>
<protein>
    <submittedName>
        <fullName evidence="1">Uncharacterized protein</fullName>
    </submittedName>
</protein>
<feature type="non-terminal residue" evidence="1">
    <location>
        <position position="187"/>
    </location>
</feature>
<name>A0A371G9Z5_MUCPR</name>